<organism evidence="3 4">
    <name type="scientific">Acipenser ruthenus</name>
    <name type="common">Sterlet sturgeon</name>
    <dbReference type="NCBI Taxonomy" id="7906"/>
    <lineage>
        <taxon>Eukaryota</taxon>
        <taxon>Metazoa</taxon>
        <taxon>Chordata</taxon>
        <taxon>Craniata</taxon>
        <taxon>Vertebrata</taxon>
        <taxon>Euteleostomi</taxon>
        <taxon>Actinopterygii</taxon>
        <taxon>Chondrostei</taxon>
        <taxon>Acipenseriformes</taxon>
        <taxon>Acipenseridae</taxon>
        <taxon>Acipenser</taxon>
    </lineage>
</organism>
<dbReference type="SUPFAM" id="SSF47616">
    <property type="entry name" value="GST C-terminal domain-like"/>
    <property type="match status" value="1"/>
</dbReference>
<evidence type="ECO:0000259" key="2">
    <source>
        <dbReference type="PROSITE" id="PS50405"/>
    </source>
</evidence>
<dbReference type="CDD" id="cd00570">
    <property type="entry name" value="GST_N_family"/>
    <property type="match status" value="1"/>
</dbReference>
<dbReference type="PROSITE" id="PS50405">
    <property type="entry name" value="GST_CTER"/>
    <property type="match status" value="1"/>
</dbReference>
<keyword evidence="3" id="KW-0808">Transferase</keyword>
<keyword evidence="4" id="KW-1185">Reference proteome</keyword>
<dbReference type="EMBL" id="SCEB01000388">
    <property type="protein sequence ID" value="RXM99419.1"/>
    <property type="molecule type" value="Genomic_DNA"/>
</dbReference>
<dbReference type="GO" id="GO:0006749">
    <property type="term" value="P:glutathione metabolic process"/>
    <property type="evidence" value="ECO:0007669"/>
    <property type="project" value="TreeGrafter"/>
</dbReference>
<evidence type="ECO:0000313" key="4">
    <source>
        <dbReference type="Proteomes" id="UP000289886"/>
    </source>
</evidence>
<dbReference type="InterPro" id="IPR010987">
    <property type="entry name" value="Glutathione-S-Trfase_C-like"/>
</dbReference>
<dbReference type="Pfam" id="PF14497">
    <property type="entry name" value="GST_C_3"/>
    <property type="match status" value="1"/>
</dbReference>
<dbReference type="GO" id="GO:0016034">
    <property type="term" value="F:maleylacetoacetate isomerase activity"/>
    <property type="evidence" value="ECO:0007669"/>
    <property type="project" value="TreeGrafter"/>
</dbReference>
<dbReference type="GO" id="GO:0004364">
    <property type="term" value="F:glutathione transferase activity"/>
    <property type="evidence" value="ECO:0007669"/>
    <property type="project" value="TreeGrafter"/>
</dbReference>
<sequence length="279" mass="32298">MASSMILYWGSGSPPCWRVMIALEEKNLQGYQQKLLSFEKNEHKSEPVMAINPRGQVRASFHTESVVSNRQRLAYFDAVKLLSHQRRSVKEASSGDTVVVYLRRDFGLNEHWSYTVLLLSLLDRSLRVVTQNQFKSQGTQLIPDSSAEQALVYQRMFETLTLQQKMADVIYYTWRVPEDERHDSAVKRNKEALSAELQLWEGYFQKMDAGSYAAGRNFTMADVMVFPQIAYAFRFGLSPEKFIKLGEYHNLVKKRPSVEASWPPHWKENPQGMDILKDF</sequence>
<protein>
    <submittedName>
        <fullName evidence="3">Glutathione S-transferase A</fullName>
    </submittedName>
</protein>
<dbReference type="InterPro" id="IPR036282">
    <property type="entry name" value="Glutathione-S-Trfase_C_sf"/>
</dbReference>
<proteinExistence type="predicted"/>
<dbReference type="Gene3D" id="3.40.30.10">
    <property type="entry name" value="Glutaredoxin"/>
    <property type="match status" value="1"/>
</dbReference>
<dbReference type="Gene3D" id="1.20.1050.10">
    <property type="match status" value="1"/>
</dbReference>
<feature type="domain" description="GST C-terminal" evidence="2">
    <location>
        <begin position="145"/>
        <end position="273"/>
    </location>
</feature>
<dbReference type="AlphaFoldDB" id="A0A662YS98"/>
<dbReference type="PROSITE" id="PS50404">
    <property type="entry name" value="GST_NTER"/>
    <property type="match status" value="1"/>
</dbReference>
<comment type="caution">
    <text evidence="3">The sequence shown here is derived from an EMBL/GenBank/DDBJ whole genome shotgun (WGS) entry which is preliminary data.</text>
</comment>
<feature type="domain" description="GST N-terminal" evidence="1">
    <location>
        <begin position="3"/>
        <end position="110"/>
    </location>
</feature>
<gene>
    <name evidence="3" type="ORF">EOD39_11573</name>
</gene>
<dbReference type="GO" id="GO:0006559">
    <property type="term" value="P:L-phenylalanine catabolic process"/>
    <property type="evidence" value="ECO:0007669"/>
    <property type="project" value="TreeGrafter"/>
</dbReference>
<dbReference type="InterPro" id="IPR036249">
    <property type="entry name" value="Thioredoxin-like_sf"/>
</dbReference>
<reference evidence="3 4" key="1">
    <citation type="submission" date="2019-01" db="EMBL/GenBank/DDBJ databases">
        <title>Draft Genome and Complete Hox-Cluster Characterization of the Sterlet Sturgeon (Acipenser ruthenus).</title>
        <authorList>
            <person name="Wei Q."/>
        </authorList>
    </citation>
    <scope>NUCLEOTIDE SEQUENCE [LARGE SCALE GENOMIC DNA]</scope>
    <source>
        <strain evidence="3">WHYD16114868_AA</strain>
        <tissue evidence="3">Blood</tissue>
    </source>
</reference>
<dbReference type="PANTHER" id="PTHR42673">
    <property type="entry name" value="MALEYLACETOACETATE ISOMERASE"/>
    <property type="match status" value="1"/>
</dbReference>
<dbReference type="GO" id="GO:0005739">
    <property type="term" value="C:mitochondrion"/>
    <property type="evidence" value="ECO:0007669"/>
    <property type="project" value="TreeGrafter"/>
</dbReference>
<dbReference type="FunFam" id="1.20.1050.10:FF:000046">
    <property type="entry name" value="Glutathione S-transferase rho"/>
    <property type="match status" value="1"/>
</dbReference>
<dbReference type="CDD" id="cd00299">
    <property type="entry name" value="GST_C_family"/>
    <property type="match status" value="1"/>
</dbReference>
<accession>A0A662YS98</accession>
<dbReference type="InterPro" id="IPR004046">
    <property type="entry name" value="GST_C"/>
</dbReference>
<dbReference type="Proteomes" id="UP000289886">
    <property type="component" value="Unassembled WGS sequence"/>
</dbReference>
<dbReference type="PANTHER" id="PTHR42673:SF4">
    <property type="entry name" value="MALEYLACETOACETATE ISOMERASE"/>
    <property type="match status" value="1"/>
</dbReference>
<dbReference type="SUPFAM" id="SSF52833">
    <property type="entry name" value="Thioredoxin-like"/>
    <property type="match status" value="1"/>
</dbReference>
<name>A0A662YS98_ACIRT</name>
<dbReference type="InterPro" id="IPR004045">
    <property type="entry name" value="Glutathione_S-Trfase_N"/>
</dbReference>
<evidence type="ECO:0000313" key="3">
    <source>
        <dbReference type="EMBL" id="RXM99419.1"/>
    </source>
</evidence>
<evidence type="ECO:0000259" key="1">
    <source>
        <dbReference type="PROSITE" id="PS50404"/>
    </source>
</evidence>